<dbReference type="GO" id="GO:0003700">
    <property type="term" value="F:DNA-binding transcription factor activity"/>
    <property type="evidence" value="ECO:0007669"/>
    <property type="project" value="InterPro"/>
</dbReference>
<feature type="domain" description="HSF-type DNA-binding" evidence="6">
    <location>
        <begin position="57"/>
        <end position="152"/>
    </location>
</feature>
<dbReference type="PANTHER" id="PTHR10015">
    <property type="entry name" value="HEAT SHOCK TRANSCRIPTION FACTOR"/>
    <property type="match status" value="1"/>
</dbReference>
<feature type="compositionally biased region" description="Acidic residues" evidence="5">
    <location>
        <begin position="278"/>
        <end position="295"/>
    </location>
</feature>
<feature type="region of interest" description="Disordered" evidence="5">
    <location>
        <begin position="276"/>
        <end position="314"/>
    </location>
</feature>
<dbReference type="PRINTS" id="PR00056">
    <property type="entry name" value="HSFDOMAIN"/>
</dbReference>
<keyword evidence="2" id="KW-0238">DNA-binding</keyword>
<dbReference type="OrthoDB" id="60033at2759"/>
<feature type="compositionally biased region" description="Low complexity" evidence="5">
    <location>
        <begin position="296"/>
        <end position="312"/>
    </location>
</feature>
<dbReference type="InterPro" id="IPR036388">
    <property type="entry name" value="WH-like_DNA-bd_sf"/>
</dbReference>
<gene>
    <name evidence="8" type="primary">Aste57867_125</name>
    <name evidence="7" type="ORF">As57867_000125</name>
    <name evidence="8" type="ORF">ASTE57867_125</name>
</gene>
<name>A0A485K6Y8_9STRA</name>
<feature type="compositionally biased region" description="Low complexity" evidence="5">
    <location>
        <begin position="18"/>
        <end position="47"/>
    </location>
</feature>
<sequence>MMSEKPKPASLQLQLSLLPKHSSSSSSTSALTTPTTTTAAMAGATSPKSPVKKRNVGVPKFLRFLYEILEKEDKSIICWSHKGTAFQIRKPDALSKGILPRYFKHNKVSSFQRQLNYFGFKKWTKTQTVVCTFSHPNFIHHKPENIKLIKRKERGLTDGESPKAPKHRPAWGFPLTMPTTTTSSTAATGSHSYDVFMYDPNAPLPSMVLDKSAKSVTTRSSPSHGHLLGNLNLLPMQVSTQIQLCHPPPHDSFSSSEWGDVLMYAPTPLDPAHGVDDPYFDLWDDDAAPAGDDEGATSTSVSPPSSTTSSSSAIGPYTQAIHDVLCIKHEDMLIESSPVDDSGAPSSSESALDRHTLGRFYASL</sequence>
<evidence type="ECO:0000256" key="3">
    <source>
        <dbReference type="ARBA" id="ARBA00023242"/>
    </source>
</evidence>
<organism evidence="8 9">
    <name type="scientific">Aphanomyces stellatus</name>
    <dbReference type="NCBI Taxonomy" id="120398"/>
    <lineage>
        <taxon>Eukaryota</taxon>
        <taxon>Sar</taxon>
        <taxon>Stramenopiles</taxon>
        <taxon>Oomycota</taxon>
        <taxon>Saprolegniomycetes</taxon>
        <taxon>Saprolegniales</taxon>
        <taxon>Verrucalvaceae</taxon>
        <taxon>Aphanomyces</taxon>
    </lineage>
</organism>
<keyword evidence="9" id="KW-1185">Reference proteome</keyword>
<feature type="region of interest" description="Disordered" evidence="5">
    <location>
        <begin position="154"/>
        <end position="185"/>
    </location>
</feature>
<evidence type="ECO:0000256" key="2">
    <source>
        <dbReference type="ARBA" id="ARBA00023125"/>
    </source>
</evidence>
<evidence type="ECO:0000313" key="8">
    <source>
        <dbReference type="EMBL" id="VFT77351.1"/>
    </source>
</evidence>
<dbReference type="EMBL" id="CAADRA010000004">
    <property type="protein sequence ID" value="VFT77351.1"/>
    <property type="molecule type" value="Genomic_DNA"/>
</dbReference>
<dbReference type="SMART" id="SM00415">
    <property type="entry name" value="HSF"/>
    <property type="match status" value="1"/>
</dbReference>
<comment type="similarity">
    <text evidence="4">Belongs to the HSF family.</text>
</comment>
<feature type="compositionally biased region" description="Basic and acidic residues" evidence="5">
    <location>
        <begin position="154"/>
        <end position="163"/>
    </location>
</feature>
<dbReference type="InterPro" id="IPR036390">
    <property type="entry name" value="WH_DNA-bd_sf"/>
</dbReference>
<reference evidence="7" key="2">
    <citation type="submission" date="2019-06" db="EMBL/GenBank/DDBJ databases">
        <title>Genomics analysis of Aphanomyces spp. identifies a new class of oomycete effector associated with host adaptation.</title>
        <authorList>
            <person name="Gaulin E."/>
        </authorList>
    </citation>
    <scope>NUCLEOTIDE SEQUENCE</scope>
    <source>
        <strain evidence="7">CBS 578.67</strain>
    </source>
</reference>
<evidence type="ECO:0000256" key="4">
    <source>
        <dbReference type="RuleBase" id="RU004020"/>
    </source>
</evidence>
<dbReference type="GO" id="GO:0005634">
    <property type="term" value="C:nucleus"/>
    <property type="evidence" value="ECO:0007669"/>
    <property type="project" value="UniProtKB-SubCell"/>
</dbReference>
<proteinExistence type="inferred from homology"/>
<evidence type="ECO:0000256" key="5">
    <source>
        <dbReference type="SAM" id="MobiDB-lite"/>
    </source>
</evidence>
<keyword evidence="3" id="KW-0539">Nucleus</keyword>
<dbReference type="FunFam" id="1.10.10.10:FF:000286">
    <property type="entry name" value="Heat shock transcription factor"/>
    <property type="match status" value="1"/>
</dbReference>
<dbReference type="AlphaFoldDB" id="A0A485K6Y8"/>
<comment type="subcellular location">
    <subcellularLocation>
        <location evidence="1">Nucleus</location>
    </subcellularLocation>
</comment>
<evidence type="ECO:0000259" key="6">
    <source>
        <dbReference type="SMART" id="SM00415"/>
    </source>
</evidence>
<feature type="region of interest" description="Disordered" evidence="5">
    <location>
        <begin position="18"/>
        <end position="51"/>
    </location>
</feature>
<dbReference type="PANTHER" id="PTHR10015:SF427">
    <property type="entry name" value="HEAT SHOCK FACTOR PROTEIN"/>
    <property type="match status" value="1"/>
</dbReference>
<evidence type="ECO:0000256" key="1">
    <source>
        <dbReference type="ARBA" id="ARBA00004123"/>
    </source>
</evidence>
<dbReference type="Gene3D" id="1.10.10.10">
    <property type="entry name" value="Winged helix-like DNA-binding domain superfamily/Winged helix DNA-binding domain"/>
    <property type="match status" value="1"/>
</dbReference>
<dbReference type="EMBL" id="VJMH01000004">
    <property type="protein sequence ID" value="KAF0720700.1"/>
    <property type="molecule type" value="Genomic_DNA"/>
</dbReference>
<accession>A0A485K6Y8</accession>
<dbReference type="SUPFAM" id="SSF46785">
    <property type="entry name" value="Winged helix' DNA-binding domain"/>
    <property type="match status" value="1"/>
</dbReference>
<reference evidence="8 9" key="1">
    <citation type="submission" date="2019-03" db="EMBL/GenBank/DDBJ databases">
        <authorList>
            <person name="Gaulin E."/>
            <person name="Dumas B."/>
        </authorList>
    </citation>
    <scope>NUCLEOTIDE SEQUENCE [LARGE SCALE GENOMIC DNA]</scope>
    <source>
        <strain evidence="8">CBS 568.67</strain>
    </source>
</reference>
<dbReference type="Pfam" id="PF00447">
    <property type="entry name" value="HSF_DNA-bind"/>
    <property type="match status" value="1"/>
</dbReference>
<evidence type="ECO:0000313" key="9">
    <source>
        <dbReference type="Proteomes" id="UP000332933"/>
    </source>
</evidence>
<dbReference type="GO" id="GO:0043565">
    <property type="term" value="F:sequence-specific DNA binding"/>
    <property type="evidence" value="ECO:0007669"/>
    <property type="project" value="InterPro"/>
</dbReference>
<dbReference type="Proteomes" id="UP000332933">
    <property type="component" value="Unassembled WGS sequence"/>
</dbReference>
<dbReference type="InterPro" id="IPR000232">
    <property type="entry name" value="HSF_DNA-bd"/>
</dbReference>
<protein>
    <submittedName>
        <fullName evidence="8">Aste57867_125 protein</fullName>
    </submittedName>
</protein>
<evidence type="ECO:0000313" key="7">
    <source>
        <dbReference type="EMBL" id="KAF0720700.1"/>
    </source>
</evidence>